<keyword evidence="2" id="KW-0496">Mitochondrion</keyword>
<feature type="transmembrane region" description="Helical" evidence="1">
    <location>
        <begin position="46"/>
        <end position="69"/>
    </location>
</feature>
<keyword evidence="1" id="KW-1133">Transmembrane helix</keyword>
<protein>
    <submittedName>
        <fullName evidence="2">NADH dehydrogenase subunit 6</fullName>
    </submittedName>
</protein>
<keyword evidence="1" id="KW-0812">Transmembrane</keyword>
<evidence type="ECO:0000313" key="2">
    <source>
        <dbReference type="EMBL" id="AVP74391.1"/>
    </source>
</evidence>
<feature type="transmembrane region" description="Helical" evidence="1">
    <location>
        <begin position="6"/>
        <end position="39"/>
    </location>
</feature>
<gene>
    <name evidence="2" type="primary">ND6</name>
</gene>
<feature type="transmembrane region" description="Helical" evidence="1">
    <location>
        <begin position="126"/>
        <end position="149"/>
    </location>
</feature>
<organism evidence="2">
    <name type="scientific">Cryptocelis alba</name>
    <dbReference type="NCBI Taxonomy" id="2115975"/>
    <lineage>
        <taxon>Eukaryota</taxon>
        <taxon>Metazoa</taxon>
        <taxon>Spiralia</taxon>
        <taxon>Lophotrochozoa</taxon>
        <taxon>Platyhelminthes</taxon>
        <taxon>Rhabditophora</taxon>
        <taxon>Polycladida</taxon>
        <taxon>Acotylea</taxon>
        <taxon>Cryptoceloidea</taxon>
        <taxon>Cryptocelidae</taxon>
        <taxon>Cryptocelis</taxon>
    </lineage>
</organism>
<reference evidence="2" key="1">
    <citation type="journal article" date="2018" name="Genomics">
        <title>Probing recalcitrant problems in polyclad evolution and systematics with novel mitochondrial genome resources.</title>
        <authorList>
            <person name="Kenny N.J."/>
            <person name="Norena C."/>
            <person name="Damborenea C."/>
            <person name="Grande C."/>
        </authorList>
    </citation>
    <scope>NUCLEOTIDE SEQUENCE</scope>
</reference>
<sequence>MSSFLWFVLIVANFLSLFFINTLGLAFYIFLASVSICLLMAFHGSIWYALIFFLIYVGGVLVLFIYISSLNFNPVFRNQSIWTGWVGNTIKFQLFFILFSVLLFNPHEGKGTNWIALTSKEYSYDLFLQTETLFLVSVGALLLFVLWAISKLTFRTRASLRPFFDNL</sequence>
<geneLocation type="mitochondrion" evidence="2"/>
<dbReference type="AlphaFoldDB" id="A0A2R3SK34"/>
<feature type="transmembrane region" description="Helical" evidence="1">
    <location>
        <begin position="81"/>
        <end position="105"/>
    </location>
</feature>
<name>A0A2R3SK34_9PLAT</name>
<dbReference type="EMBL" id="MF993331">
    <property type="protein sequence ID" value="AVP74391.1"/>
    <property type="molecule type" value="Genomic_DNA"/>
</dbReference>
<keyword evidence="1" id="KW-0472">Membrane</keyword>
<evidence type="ECO:0000256" key="1">
    <source>
        <dbReference type="SAM" id="Phobius"/>
    </source>
</evidence>
<accession>A0A2R3SK34</accession>
<proteinExistence type="predicted"/>